<keyword evidence="2" id="KW-1185">Reference proteome</keyword>
<dbReference type="RefSeq" id="WP_279332716.1">
    <property type="nucleotide sequence ID" value="NZ_CP121682.1"/>
</dbReference>
<accession>A0ABY8JW85</accession>
<dbReference type="Proteomes" id="UP001216440">
    <property type="component" value="Chromosome"/>
</dbReference>
<protein>
    <submittedName>
        <fullName evidence="1">Uncharacterized protein</fullName>
    </submittedName>
</protein>
<dbReference type="EMBL" id="CP121682">
    <property type="protein sequence ID" value="WGD39699.1"/>
    <property type="molecule type" value="Genomic_DNA"/>
</dbReference>
<evidence type="ECO:0000313" key="1">
    <source>
        <dbReference type="EMBL" id="WGD39699.1"/>
    </source>
</evidence>
<sequence length="133" mass="12952">MFEGIARTSRSWRADGRGAVTALALAGALGAAVTTGGSARAADVGWNRLVASGTAVFATSVGGGSGPSGVVTGNATGHDRESDRTLRRAGAAAVRAVPAGDVGWNSAGRLLTAGLPATGPAPDGDVGWNAVRV</sequence>
<name>A0ABY8JW85_9ACTN</name>
<organism evidence="1 2">
    <name type="scientific">Streptomyces cathayae</name>
    <dbReference type="NCBI Taxonomy" id="3031124"/>
    <lineage>
        <taxon>Bacteria</taxon>
        <taxon>Bacillati</taxon>
        <taxon>Actinomycetota</taxon>
        <taxon>Actinomycetes</taxon>
        <taxon>Kitasatosporales</taxon>
        <taxon>Streptomycetaceae</taxon>
        <taxon>Streptomyces</taxon>
    </lineage>
</organism>
<gene>
    <name evidence="1" type="ORF">PYS65_05870</name>
</gene>
<evidence type="ECO:0000313" key="2">
    <source>
        <dbReference type="Proteomes" id="UP001216440"/>
    </source>
</evidence>
<reference evidence="1 2" key="1">
    <citation type="submission" date="2023-03" db="EMBL/GenBank/DDBJ databases">
        <authorList>
            <person name="Mo P."/>
        </authorList>
    </citation>
    <scope>NUCLEOTIDE SEQUENCE [LARGE SCALE GENOMIC DNA]</scope>
    <source>
        <strain evidence="1 2">HUAS 5</strain>
    </source>
</reference>
<proteinExistence type="predicted"/>